<protein>
    <submittedName>
        <fullName evidence="3">Tripartite tricarboxylate transporter TctB family protein</fullName>
    </submittedName>
</protein>
<dbReference type="Pfam" id="PF07331">
    <property type="entry name" value="TctB"/>
    <property type="match status" value="1"/>
</dbReference>
<feature type="domain" description="DUF1468" evidence="2">
    <location>
        <begin position="8"/>
        <end position="145"/>
    </location>
</feature>
<keyword evidence="1" id="KW-0812">Transmembrane</keyword>
<dbReference type="EMBL" id="JALPRY010000003">
    <property type="protein sequence ID" value="MCK8778771.1"/>
    <property type="molecule type" value="Genomic_DNA"/>
</dbReference>
<gene>
    <name evidence="3" type="ORF">M0654_02135</name>
</gene>
<dbReference type="RefSeq" id="WP_248681635.1">
    <property type="nucleotide sequence ID" value="NZ_JALPRY010000003.1"/>
</dbReference>
<dbReference type="Proteomes" id="UP001202827">
    <property type="component" value="Unassembled WGS sequence"/>
</dbReference>
<comment type="caution">
    <text evidence="3">The sequence shown here is derived from an EMBL/GenBank/DDBJ whole genome shotgun (WGS) entry which is preliminary data.</text>
</comment>
<evidence type="ECO:0000313" key="4">
    <source>
        <dbReference type="Proteomes" id="UP001202827"/>
    </source>
</evidence>
<keyword evidence="1" id="KW-0472">Membrane</keyword>
<feature type="transmembrane region" description="Helical" evidence="1">
    <location>
        <begin position="37"/>
        <end position="61"/>
    </location>
</feature>
<feature type="transmembrane region" description="Helical" evidence="1">
    <location>
        <begin position="6"/>
        <end position="25"/>
    </location>
</feature>
<dbReference type="InterPro" id="IPR009936">
    <property type="entry name" value="DUF1468"/>
</dbReference>
<evidence type="ECO:0000256" key="1">
    <source>
        <dbReference type="SAM" id="Phobius"/>
    </source>
</evidence>
<organism evidence="3 4">
    <name type="scientific">Neorhizobium turbinariae</name>
    <dbReference type="NCBI Taxonomy" id="2937795"/>
    <lineage>
        <taxon>Bacteria</taxon>
        <taxon>Pseudomonadati</taxon>
        <taxon>Pseudomonadota</taxon>
        <taxon>Alphaproteobacteria</taxon>
        <taxon>Hyphomicrobiales</taxon>
        <taxon>Rhizobiaceae</taxon>
        <taxon>Rhizobium/Agrobacterium group</taxon>
        <taxon>Neorhizobium</taxon>
    </lineage>
</organism>
<proteinExistence type="predicted"/>
<sequence length="152" mass="16074">MHFQADHAVGILFVAIGGIAVYLGFDYGFGDMSEMGPGALPVLLGTVLFLFGIALIVQTTLANAGSSGTSIMPREEVRPFLAVLAALLAFGLLIDHVGLLPSVLALIGIGWLADKRSRLKELPILVTAIVAIIIGIFYFGLGIPFHLVDWSV</sequence>
<keyword evidence="4" id="KW-1185">Reference proteome</keyword>
<evidence type="ECO:0000259" key="2">
    <source>
        <dbReference type="Pfam" id="PF07331"/>
    </source>
</evidence>
<name>A0ABT0ILL6_9HYPH</name>
<keyword evidence="1" id="KW-1133">Transmembrane helix</keyword>
<feature type="transmembrane region" description="Helical" evidence="1">
    <location>
        <begin position="124"/>
        <end position="147"/>
    </location>
</feature>
<evidence type="ECO:0000313" key="3">
    <source>
        <dbReference type="EMBL" id="MCK8778771.1"/>
    </source>
</evidence>
<feature type="transmembrane region" description="Helical" evidence="1">
    <location>
        <begin position="81"/>
        <end position="112"/>
    </location>
</feature>
<accession>A0ABT0ILL6</accession>
<reference evidence="3 4" key="1">
    <citation type="submission" date="2022-04" db="EMBL/GenBank/DDBJ databases">
        <title>Rhizobium coralii sp. nov., isolated from coral Turbinaria peltata.</title>
        <authorList>
            <person name="Sun H."/>
        </authorList>
    </citation>
    <scope>NUCLEOTIDE SEQUENCE [LARGE SCALE GENOMIC DNA]</scope>
    <source>
        <strain evidence="3 4">NTR19</strain>
    </source>
</reference>